<keyword evidence="1" id="KW-0812">Transmembrane</keyword>
<keyword evidence="3" id="KW-1185">Reference proteome</keyword>
<dbReference type="EMBL" id="MQWD01000001">
    <property type="protein sequence ID" value="PAP76637.1"/>
    <property type="molecule type" value="Genomic_DNA"/>
</dbReference>
<keyword evidence="1" id="KW-1133">Transmembrane helix</keyword>
<accession>A0A271IZY4</accession>
<sequence>MGQQQLLLLVLGIVIVGLAVVIGIQAFSENKTNSTTDAMNNEIVRIASDIQTWSLKPQAFGGPVGESGFEEVTFSDLGYGLTTWDGDASAYSTLTAHYRIAAGSPDCVAVQAISNDGVTGGTSNGNASAALMSVRVTGADPDDIEYVGGEHVTC</sequence>
<gene>
    <name evidence="2" type="ORF">BSZ37_09375</name>
</gene>
<evidence type="ECO:0000313" key="3">
    <source>
        <dbReference type="Proteomes" id="UP000216339"/>
    </source>
</evidence>
<dbReference type="OrthoDB" id="1496295at2"/>
<proteinExistence type="predicted"/>
<feature type="transmembrane region" description="Helical" evidence="1">
    <location>
        <begin position="6"/>
        <end position="27"/>
    </location>
</feature>
<dbReference type="RefSeq" id="WP_095510297.1">
    <property type="nucleotide sequence ID" value="NZ_MQWD01000001.1"/>
</dbReference>
<organism evidence="2 3">
    <name type="scientific">Rubrivirga marina</name>
    <dbReference type="NCBI Taxonomy" id="1196024"/>
    <lineage>
        <taxon>Bacteria</taxon>
        <taxon>Pseudomonadati</taxon>
        <taxon>Rhodothermota</taxon>
        <taxon>Rhodothermia</taxon>
        <taxon>Rhodothermales</taxon>
        <taxon>Rubricoccaceae</taxon>
        <taxon>Rubrivirga</taxon>
    </lineage>
</organism>
<dbReference type="AlphaFoldDB" id="A0A271IZY4"/>
<evidence type="ECO:0000256" key="1">
    <source>
        <dbReference type="SAM" id="Phobius"/>
    </source>
</evidence>
<protein>
    <recommendedName>
        <fullName evidence="4">Type 4 secretion system PilS N-terminal domain-containing protein</fullName>
    </recommendedName>
</protein>
<keyword evidence="1" id="KW-0472">Membrane</keyword>
<comment type="caution">
    <text evidence="2">The sequence shown here is derived from an EMBL/GenBank/DDBJ whole genome shotgun (WGS) entry which is preliminary data.</text>
</comment>
<evidence type="ECO:0000313" key="2">
    <source>
        <dbReference type="EMBL" id="PAP76637.1"/>
    </source>
</evidence>
<evidence type="ECO:0008006" key="4">
    <source>
        <dbReference type="Google" id="ProtNLM"/>
    </source>
</evidence>
<dbReference type="Proteomes" id="UP000216339">
    <property type="component" value="Unassembled WGS sequence"/>
</dbReference>
<reference evidence="2 3" key="1">
    <citation type="submission" date="2016-11" db="EMBL/GenBank/DDBJ databases">
        <title>Study of marine rhodopsin-containing bacteria.</title>
        <authorList>
            <person name="Yoshizawa S."/>
            <person name="Kumagai Y."/>
            <person name="Kogure K."/>
        </authorList>
    </citation>
    <scope>NUCLEOTIDE SEQUENCE [LARGE SCALE GENOMIC DNA]</scope>
    <source>
        <strain evidence="2 3">SAORIC-28</strain>
    </source>
</reference>
<name>A0A271IZY4_9BACT</name>